<dbReference type="Gene3D" id="2.30.110.10">
    <property type="entry name" value="Electron Transport, Fmn-binding Protein, Chain A"/>
    <property type="match status" value="1"/>
</dbReference>
<dbReference type="NCBIfam" id="TIGR03618">
    <property type="entry name" value="Rv1155_F420"/>
    <property type="match status" value="1"/>
</dbReference>
<dbReference type="Pfam" id="PF01243">
    <property type="entry name" value="PNPOx_N"/>
    <property type="match status" value="1"/>
</dbReference>
<keyword evidence="1" id="KW-0560">Oxidoreductase</keyword>
<comment type="caution">
    <text evidence="3">The sequence shown here is derived from an EMBL/GenBank/DDBJ whole genome shotgun (WGS) entry which is preliminary data.</text>
</comment>
<gene>
    <name evidence="3" type="ORF">JOF56_011232</name>
</gene>
<dbReference type="Proteomes" id="UP001519332">
    <property type="component" value="Unassembled WGS sequence"/>
</dbReference>
<name>A0ABS4U2H0_9PSEU</name>
<proteinExistence type="predicted"/>
<evidence type="ECO:0000259" key="2">
    <source>
        <dbReference type="Pfam" id="PF01243"/>
    </source>
</evidence>
<feature type="domain" description="Pyridoxamine 5'-phosphate oxidase N-terminal" evidence="2">
    <location>
        <begin position="20"/>
        <end position="104"/>
    </location>
</feature>
<accession>A0ABS4U2H0</accession>
<dbReference type="InterPro" id="IPR012349">
    <property type="entry name" value="Split_barrel_FMN-bd"/>
</dbReference>
<dbReference type="PANTHER" id="PTHR35176:SF2">
    <property type="entry name" value="F420H(2)-DEPENDENT REDUCTASE RV1155"/>
    <property type="match status" value="1"/>
</dbReference>
<organism evidence="3 4">
    <name type="scientific">Kibdelosporangium banguiense</name>
    <dbReference type="NCBI Taxonomy" id="1365924"/>
    <lineage>
        <taxon>Bacteria</taxon>
        <taxon>Bacillati</taxon>
        <taxon>Actinomycetota</taxon>
        <taxon>Actinomycetes</taxon>
        <taxon>Pseudonocardiales</taxon>
        <taxon>Pseudonocardiaceae</taxon>
        <taxon>Kibdelosporangium</taxon>
    </lineage>
</organism>
<dbReference type="SUPFAM" id="SSF50475">
    <property type="entry name" value="FMN-binding split barrel"/>
    <property type="match status" value="1"/>
</dbReference>
<dbReference type="RefSeq" id="WP_307855719.1">
    <property type="nucleotide sequence ID" value="NZ_JAGINW010000001.1"/>
</dbReference>
<reference evidence="3 4" key="1">
    <citation type="submission" date="2021-03" db="EMBL/GenBank/DDBJ databases">
        <title>Sequencing the genomes of 1000 actinobacteria strains.</title>
        <authorList>
            <person name="Klenk H.-P."/>
        </authorList>
    </citation>
    <scope>NUCLEOTIDE SEQUENCE [LARGE SCALE GENOMIC DNA]</scope>
    <source>
        <strain evidence="3 4">DSM 46670</strain>
    </source>
</reference>
<dbReference type="EMBL" id="JAGINW010000001">
    <property type="protein sequence ID" value="MBP2330847.1"/>
    <property type="molecule type" value="Genomic_DNA"/>
</dbReference>
<dbReference type="InterPro" id="IPR011576">
    <property type="entry name" value="Pyridox_Oxase_N"/>
</dbReference>
<sequence length="153" mass="16314">MTDYPPGGGPPPKTLPEADMLAVVAATNQGVLATVNKAGFPHLTNMLYRWDAEAGAVKFSTTATRAKVRQLRANPHAALHVSGADFWSFVVVEGIAELSEPSATPGDAVGQELLALSPHIKPEEQAAFFEQMVIDQRLVISLKMSRIYGTSVG</sequence>
<dbReference type="InterPro" id="IPR019920">
    <property type="entry name" value="F420-binding_dom_put"/>
</dbReference>
<keyword evidence="4" id="KW-1185">Reference proteome</keyword>
<evidence type="ECO:0000313" key="3">
    <source>
        <dbReference type="EMBL" id="MBP2330847.1"/>
    </source>
</evidence>
<evidence type="ECO:0000313" key="4">
    <source>
        <dbReference type="Proteomes" id="UP001519332"/>
    </source>
</evidence>
<dbReference type="PANTHER" id="PTHR35176">
    <property type="entry name" value="HEME OXYGENASE HI_0854-RELATED"/>
    <property type="match status" value="1"/>
</dbReference>
<evidence type="ECO:0000256" key="1">
    <source>
        <dbReference type="ARBA" id="ARBA00023002"/>
    </source>
</evidence>
<dbReference type="InterPro" id="IPR052019">
    <property type="entry name" value="F420H2_bilvrd_red/Heme_oxyg"/>
</dbReference>
<protein>
    <submittedName>
        <fullName evidence="3">PPOX class probable F420-dependent enzyme</fullName>
    </submittedName>
</protein>